<keyword evidence="5" id="KW-0539">Nucleus</keyword>
<feature type="compositionally biased region" description="Pro residues" evidence="6">
    <location>
        <begin position="54"/>
        <end position="72"/>
    </location>
</feature>
<keyword evidence="2" id="KW-0805">Transcription regulation</keyword>
<evidence type="ECO:0000256" key="4">
    <source>
        <dbReference type="ARBA" id="ARBA00023163"/>
    </source>
</evidence>
<name>A0AAD5P0W5_ACENE</name>
<evidence type="ECO:0000256" key="2">
    <source>
        <dbReference type="ARBA" id="ARBA00023015"/>
    </source>
</evidence>
<comment type="subcellular location">
    <subcellularLocation>
        <location evidence="1">Nucleus</location>
    </subcellularLocation>
</comment>
<evidence type="ECO:0000313" key="9">
    <source>
        <dbReference type="Proteomes" id="UP001064489"/>
    </source>
</evidence>
<feature type="compositionally biased region" description="Basic residues" evidence="6">
    <location>
        <begin position="266"/>
        <end position="278"/>
    </location>
</feature>
<evidence type="ECO:0000256" key="3">
    <source>
        <dbReference type="ARBA" id="ARBA00023125"/>
    </source>
</evidence>
<keyword evidence="4" id="KW-0804">Transcription</keyword>
<feature type="region of interest" description="Disordered" evidence="6">
    <location>
        <begin position="262"/>
        <end position="295"/>
    </location>
</feature>
<protein>
    <recommendedName>
        <fullName evidence="7">MBD domain-containing protein</fullName>
    </recommendedName>
</protein>
<evidence type="ECO:0000259" key="7">
    <source>
        <dbReference type="PROSITE" id="PS50982"/>
    </source>
</evidence>
<comment type="caution">
    <text evidence="8">The sequence shown here is derived from an EMBL/GenBank/DDBJ whole genome shotgun (WGS) entry which is preliminary data.</text>
</comment>
<proteinExistence type="predicted"/>
<dbReference type="GO" id="GO:0005634">
    <property type="term" value="C:nucleus"/>
    <property type="evidence" value="ECO:0007669"/>
    <property type="project" value="UniProtKB-SubCell"/>
</dbReference>
<dbReference type="SUPFAM" id="SSF54171">
    <property type="entry name" value="DNA-binding domain"/>
    <property type="match status" value="1"/>
</dbReference>
<feature type="domain" description="MBD" evidence="7">
    <location>
        <begin position="98"/>
        <end position="171"/>
    </location>
</feature>
<dbReference type="Pfam" id="PF01429">
    <property type="entry name" value="MBD"/>
    <property type="match status" value="1"/>
</dbReference>
<reference evidence="8" key="2">
    <citation type="submission" date="2023-02" db="EMBL/GenBank/DDBJ databases">
        <authorList>
            <person name="Swenson N.G."/>
            <person name="Wegrzyn J.L."/>
            <person name="Mcevoy S.L."/>
        </authorList>
    </citation>
    <scope>NUCLEOTIDE SEQUENCE</scope>
    <source>
        <strain evidence="8">91603</strain>
        <tissue evidence="8">Leaf</tissue>
    </source>
</reference>
<dbReference type="GO" id="GO:0003677">
    <property type="term" value="F:DNA binding"/>
    <property type="evidence" value="ECO:0007669"/>
    <property type="project" value="UniProtKB-KW"/>
</dbReference>
<dbReference type="Proteomes" id="UP001064489">
    <property type="component" value="Chromosome 1"/>
</dbReference>
<reference evidence="8" key="1">
    <citation type="journal article" date="2022" name="Plant J.">
        <title>Strategies of tolerance reflected in two North American maple genomes.</title>
        <authorList>
            <person name="McEvoy S.L."/>
            <person name="Sezen U.U."/>
            <person name="Trouern-Trend A."/>
            <person name="McMahon S.M."/>
            <person name="Schaberg P.G."/>
            <person name="Yang J."/>
            <person name="Wegrzyn J.L."/>
            <person name="Swenson N.G."/>
        </authorList>
    </citation>
    <scope>NUCLEOTIDE SEQUENCE</scope>
    <source>
        <strain evidence="8">91603</strain>
    </source>
</reference>
<keyword evidence="9" id="KW-1185">Reference proteome</keyword>
<dbReference type="PANTHER" id="PTHR12396:SF46">
    <property type="entry name" value="METHYL-CPG-BINDING DOMAIN-CONTAINING PROTEIN 6"/>
    <property type="match status" value="1"/>
</dbReference>
<gene>
    <name evidence="8" type="ORF">LWI28_002596</name>
</gene>
<evidence type="ECO:0000256" key="5">
    <source>
        <dbReference type="ARBA" id="ARBA00023242"/>
    </source>
</evidence>
<evidence type="ECO:0000313" key="8">
    <source>
        <dbReference type="EMBL" id="KAI9194038.1"/>
    </source>
</evidence>
<accession>A0AAD5P0W5</accession>
<feature type="compositionally biased region" description="Polar residues" evidence="6">
    <location>
        <begin position="284"/>
        <end position="294"/>
    </location>
</feature>
<evidence type="ECO:0000256" key="1">
    <source>
        <dbReference type="ARBA" id="ARBA00004123"/>
    </source>
</evidence>
<organism evidence="8 9">
    <name type="scientific">Acer negundo</name>
    <name type="common">Box elder</name>
    <dbReference type="NCBI Taxonomy" id="4023"/>
    <lineage>
        <taxon>Eukaryota</taxon>
        <taxon>Viridiplantae</taxon>
        <taxon>Streptophyta</taxon>
        <taxon>Embryophyta</taxon>
        <taxon>Tracheophyta</taxon>
        <taxon>Spermatophyta</taxon>
        <taxon>Magnoliopsida</taxon>
        <taxon>eudicotyledons</taxon>
        <taxon>Gunneridae</taxon>
        <taxon>Pentapetalae</taxon>
        <taxon>rosids</taxon>
        <taxon>malvids</taxon>
        <taxon>Sapindales</taxon>
        <taxon>Sapindaceae</taxon>
        <taxon>Hippocastanoideae</taxon>
        <taxon>Acereae</taxon>
        <taxon>Acer</taxon>
    </lineage>
</organism>
<dbReference type="EMBL" id="JAJSOW010000003">
    <property type="protein sequence ID" value="KAI9194038.1"/>
    <property type="molecule type" value="Genomic_DNA"/>
</dbReference>
<feature type="region of interest" description="Disordered" evidence="6">
    <location>
        <begin position="48"/>
        <end position="102"/>
    </location>
</feature>
<sequence length="342" mass="37475">MVNHNNDIDSSSFDIGYSTPMYLDVVSDPNLADIRVALLEPIFEPLDPIFQSLSPPPPPPPPTTKTQPPPPSQEDLTPEVQQQQDELPCPPPQQPQQDLPAAAAAAWLPAGWSIKKRTRVNGASAGNKDKYYLSPEGRKFRSRNAVEAYLSGQDTGVCKVCPGFITKRKMDICVDLGPLLKLDSNSRPSSTLGLVEASSHQDSHLDRRSILFLGFNKVSTNQNIILTGVASSDSLKARSQTVQATINAEVFNRDKAIGAVEERTGTRHGLHQNSRSKSKVSSSHGMRTRNSIKSGSVEEEVVKTVEMGIALGFDFSKMEDVVLEEITRREKEDIARFEAISV</sequence>
<evidence type="ECO:0000256" key="6">
    <source>
        <dbReference type="SAM" id="MobiDB-lite"/>
    </source>
</evidence>
<dbReference type="Gene3D" id="3.30.890.10">
    <property type="entry name" value="Methyl-cpg-binding Protein 2, Chain A"/>
    <property type="match status" value="1"/>
</dbReference>
<dbReference type="PANTHER" id="PTHR12396">
    <property type="entry name" value="METHYL-CPG BINDING PROTEIN, MBD"/>
    <property type="match status" value="1"/>
</dbReference>
<keyword evidence="3" id="KW-0238">DNA-binding</keyword>
<dbReference type="PROSITE" id="PS50982">
    <property type="entry name" value="MBD"/>
    <property type="match status" value="1"/>
</dbReference>
<dbReference type="SMART" id="SM00391">
    <property type="entry name" value="MBD"/>
    <property type="match status" value="1"/>
</dbReference>
<dbReference type="InterPro" id="IPR016177">
    <property type="entry name" value="DNA-bd_dom_sf"/>
</dbReference>
<dbReference type="AlphaFoldDB" id="A0AAD5P0W5"/>
<dbReference type="InterPro" id="IPR001739">
    <property type="entry name" value="Methyl_CpG_DNA-bd"/>
</dbReference>